<dbReference type="EMBL" id="GU244497">
    <property type="protein sequence ID" value="ADO67367.1"/>
    <property type="molecule type" value="Genomic_DNA"/>
</dbReference>
<dbReference type="RefSeq" id="YP_003969966.1">
    <property type="nucleotide sequence ID" value="NC_014637.1"/>
</dbReference>
<dbReference type="GO" id="GO:0005524">
    <property type="term" value="F:ATP binding"/>
    <property type="evidence" value="ECO:0007669"/>
    <property type="project" value="InterPro"/>
</dbReference>
<proteinExistence type="inferred from homology"/>
<dbReference type="SUPFAM" id="SSF48019">
    <property type="entry name" value="post-AAA+ oligomerization domain-like"/>
    <property type="match status" value="1"/>
</dbReference>
<gene>
    <name evidence="4" type="ORF">crov333</name>
</gene>
<dbReference type="Gene3D" id="3.40.50.300">
    <property type="entry name" value="P-loop containing nucleotide triphosphate hydrolases"/>
    <property type="match status" value="1"/>
</dbReference>
<name>E3T5A4_CROVB</name>
<reference evidence="4 5" key="1">
    <citation type="journal article" date="2010" name="Proc. Natl. Acad. Sci. U.S.A.">
        <title>Giant virus with a remarkable complement of genes infects marine zooplankton.</title>
        <authorList>
            <person name="Fischer M.G."/>
            <person name="Allen M.J."/>
            <person name="Wilson W.H."/>
            <person name="Suttle C.A."/>
        </authorList>
    </citation>
    <scope>NUCLEOTIDE SEQUENCE [LARGE SCALE GENOMIC DNA]</scope>
    <source>
        <strain evidence="4 5">BV-PW1</strain>
    </source>
</reference>
<dbReference type="SUPFAM" id="SSF52540">
    <property type="entry name" value="P-loop containing nucleoside triphosphate hydrolases"/>
    <property type="match status" value="1"/>
</dbReference>
<dbReference type="GO" id="GO:0003689">
    <property type="term" value="F:DNA clamp loader activity"/>
    <property type="evidence" value="ECO:0007669"/>
    <property type="project" value="InterPro"/>
</dbReference>
<comment type="similarity">
    <text evidence="1">Belongs to the activator 1 large subunit family.</text>
</comment>
<dbReference type="OrthoDB" id="28459at10239"/>
<dbReference type="KEGG" id="vg:9887736"/>
<evidence type="ECO:0000259" key="3">
    <source>
        <dbReference type="Pfam" id="PF08519"/>
    </source>
</evidence>
<dbReference type="GO" id="GO:0006260">
    <property type="term" value="P:DNA replication"/>
    <property type="evidence" value="ECO:0007669"/>
    <property type="project" value="UniProtKB-KW"/>
</dbReference>
<evidence type="ECO:0000256" key="1">
    <source>
        <dbReference type="ARBA" id="ARBA00006116"/>
    </source>
</evidence>
<accession>E3T5A4</accession>
<dbReference type="Gene3D" id="1.20.272.10">
    <property type="match status" value="1"/>
</dbReference>
<dbReference type="PANTHER" id="PTHR23389:SF6">
    <property type="entry name" value="REPLICATION FACTOR C SUBUNIT 1"/>
    <property type="match status" value="1"/>
</dbReference>
<keyword evidence="5" id="KW-1185">Reference proteome</keyword>
<dbReference type="Pfam" id="PF08519">
    <property type="entry name" value="RFC1"/>
    <property type="match status" value="1"/>
</dbReference>
<dbReference type="GeneID" id="9887736"/>
<protein>
    <recommendedName>
        <fullName evidence="3">DNA replication factor RFC1 C-terminal domain-containing protein</fullName>
    </recommendedName>
</protein>
<dbReference type="PANTHER" id="PTHR23389">
    <property type="entry name" value="CHROMOSOME TRANSMISSION FIDELITY FACTOR 18"/>
    <property type="match status" value="1"/>
</dbReference>
<evidence type="ECO:0000313" key="5">
    <source>
        <dbReference type="Proteomes" id="UP000029781"/>
    </source>
</evidence>
<sequence length="429" mass="50487">MFLDKYHPKSFNEFIGNKIKIKNIIDWLQNFKNNLNSSLLISGKHGIGKSTIISLLKTKFNLDIIEYNQSELRDYKNNNLNLFFPRKTNFEEVILGKTNKKIMIFNEIELITIPSEKNFIIKLLKKNHKEKIIPIILLNNNKHCKILNEIKKNLYIVSLLTPSILEIKPLVKKICLEEKINLESKYYKGLIQFCNNDIRKIILTLEDFKDIFKTKLINKINLKEYFENNNQKQEEIGLYHSVSKLLNLPLSFEKIITLYQLEKILLPLTFLENIPLKDITLEKYSNILDSFSTGDLIETSIYTDQNWYLQNLHTFSTCIYPNFLVEKTPENMILENQLIFTNDLNKTSLKNINKKNIEEIKSNINGISYDEIISLAQIITQIIKQNKYELIKDLNISNRLVELLVKINKFEYDSTKMCKKKIESILGYK</sequence>
<dbReference type="InterPro" id="IPR027417">
    <property type="entry name" value="P-loop_NTPase"/>
</dbReference>
<dbReference type="InterPro" id="IPR013725">
    <property type="entry name" value="DNA_replication_fac_RFC1_C"/>
</dbReference>
<evidence type="ECO:0000256" key="2">
    <source>
        <dbReference type="ARBA" id="ARBA00022705"/>
    </source>
</evidence>
<evidence type="ECO:0000313" key="4">
    <source>
        <dbReference type="EMBL" id="ADO67367.1"/>
    </source>
</evidence>
<dbReference type="GO" id="GO:0003677">
    <property type="term" value="F:DNA binding"/>
    <property type="evidence" value="ECO:0007669"/>
    <property type="project" value="InterPro"/>
</dbReference>
<keyword evidence="2" id="KW-0235">DNA replication</keyword>
<organismHost>
    <name type="scientific">Cafeteria roenbergensis</name>
    <name type="common">Marine flagellate</name>
    <dbReference type="NCBI Taxonomy" id="33653"/>
</organismHost>
<feature type="domain" description="DNA replication factor RFC1 C-terminal" evidence="3">
    <location>
        <begin position="292"/>
        <end position="385"/>
    </location>
</feature>
<dbReference type="InterPro" id="IPR008921">
    <property type="entry name" value="DNA_pol3_clamp-load_cplx_C"/>
</dbReference>
<dbReference type="Proteomes" id="UP000029781">
    <property type="component" value="Segment"/>
</dbReference>
<organism evidence="4 5">
    <name type="scientific">Cafeteria roenbergensis virus (strain BV-PW1)</name>
    <name type="common">CroV</name>
    <dbReference type="NCBI Taxonomy" id="693272"/>
    <lineage>
        <taxon>Viruses</taxon>
        <taxon>Varidnaviria</taxon>
        <taxon>Bamfordvirae</taxon>
        <taxon>Nucleocytoviricota</taxon>
        <taxon>Megaviricetes</taxon>
        <taxon>Imitervirales</taxon>
        <taxon>Mimiviridae</taxon>
        <taxon>Aliimimivirinae</taxon>
        <taxon>Rheavirus</taxon>
        <taxon>Rheavirus sinusmexicani</taxon>
    </lineage>
</organism>